<reference evidence="23 24" key="1">
    <citation type="submission" date="2019-09" db="EMBL/GenBank/DDBJ databases">
        <title>A chromosome-level genome assembly of the Chinese tupelo Nyssa sinensis.</title>
        <authorList>
            <person name="Yang X."/>
            <person name="Kang M."/>
            <person name="Yang Y."/>
            <person name="Xiong H."/>
            <person name="Wang M."/>
            <person name="Zhang Z."/>
            <person name="Wang Z."/>
            <person name="Wu H."/>
            <person name="Ma T."/>
            <person name="Liu J."/>
            <person name="Xi Z."/>
        </authorList>
    </citation>
    <scope>NUCLEOTIDE SEQUENCE [LARGE SCALE GENOMIC DNA]</scope>
    <source>
        <strain evidence="23">J267</strain>
        <tissue evidence="23">Leaf</tissue>
    </source>
</reference>
<dbReference type="PROSITE" id="PS00107">
    <property type="entry name" value="PROTEIN_KINASE_ATP"/>
    <property type="match status" value="1"/>
</dbReference>
<evidence type="ECO:0000313" key="23">
    <source>
        <dbReference type="EMBL" id="KAA8515454.1"/>
    </source>
</evidence>
<keyword evidence="4" id="KW-0808">Transferase</keyword>
<feature type="compositionally biased region" description="Polar residues" evidence="18">
    <location>
        <begin position="645"/>
        <end position="660"/>
    </location>
</feature>
<gene>
    <name evidence="23" type="ORF">F0562_018935</name>
</gene>
<comment type="subcellular location">
    <subcellularLocation>
        <location evidence="1">Membrane</location>
        <topology evidence="1">Single-pass membrane protein</topology>
    </subcellularLocation>
</comment>
<keyword evidence="13" id="KW-0675">Receptor</keyword>
<dbReference type="InterPro" id="IPR038408">
    <property type="entry name" value="GNK2_sf"/>
</dbReference>
<evidence type="ECO:0000256" key="17">
    <source>
        <dbReference type="PROSITE-ProRule" id="PRU10141"/>
    </source>
</evidence>
<feature type="transmembrane region" description="Helical" evidence="19">
    <location>
        <begin position="280"/>
        <end position="302"/>
    </location>
</feature>
<evidence type="ECO:0000256" key="16">
    <source>
        <dbReference type="ARBA" id="ARBA00047951"/>
    </source>
</evidence>
<dbReference type="InterPro" id="IPR000719">
    <property type="entry name" value="Prot_kinase_dom"/>
</dbReference>
<feature type="region of interest" description="Disordered" evidence="18">
    <location>
        <begin position="245"/>
        <end position="273"/>
    </location>
</feature>
<evidence type="ECO:0000256" key="15">
    <source>
        <dbReference type="ARBA" id="ARBA00047558"/>
    </source>
</evidence>
<dbReference type="PROSITE" id="PS00108">
    <property type="entry name" value="PROTEIN_KINASE_ST"/>
    <property type="match status" value="1"/>
</dbReference>
<feature type="signal peptide" evidence="20">
    <location>
        <begin position="1"/>
        <end position="18"/>
    </location>
</feature>
<dbReference type="PANTHER" id="PTHR27002:SF1104">
    <property type="entry name" value="CYSTEINE-RICH RECEPTOR-LIKE PROTEIN KINASE 27-RELATED"/>
    <property type="match status" value="1"/>
</dbReference>
<evidence type="ECO:0000256" key="11">
    <source>
        <dbReference type="ARBA" id="ARBA00022989"/>
    </source>
</evidence>
<evidence type="ECO:0000259" key="22">
    <source>
        <dbReference type="PROSITE" id="PS51473"/>
    </source>
</evidence>
<evidence type="ECO:0000256" key="3">
    <source>
        <dbReference type="ARBA" id="ARBA00022553"/>
    </source>
</evidence>
<evidence type="ECO:0000259" key="21">
    <source>
        <dbReference type="PROSITE" id="PS50011"/>
    </source>
</evidence>
<dbReference type="Gene3D" id="3.30.430.20">
    <property type="entry name" value="Gnk2 domain, C-X8-C-X2-C motif"/>
    <property type="match status" value="2"/>
</dbReference>
<keyword evidence="24" id="KW-1185">Reference proteome</keyword>
<dbReference type="PANTHER" id="PTHR27002">
    <property type="entry name" value="RECEPTOR-LIKE SERINE/THREONINE-PROTEIN KINASE SD1-8"/>
    <property type="match status" value="1"/>
</dbReference>
<evidence type="ECO:0000256" key="7">
    <source>
        <dbReference type="ARBA" id="ARBA00022737"/>
    </source>
</evidence>
<accession>A0A5J4ZCG7</accession>
<feature type="domain" description="Protein kinase" evidence="21">
    <location>
        <begin position="339"/>
        <end position="615"/>
    </location>
</feature>
<evidence type="ECO:0000256" key="6">
    <source>
        <dbReference type="ARBA" id="ARBA00022729"/>
    </source>
</evidence>
<dbReference type="InterPro" id="IPR008271">
    <property type="entry name" value="Ser/Thr_kinase_AS"/>
</dbReference>
<dbReference type="InterPro" id="IPR011009">
    <property type="entry name" value="Kinase-like_dom_sf"/>
</dbReference>
<keyword evidence="12 19" id="KW-0472">Membrane</keyword>
<dbReference type="FunFam" id="1.10.510.10:FF:000129">
    <property type="entry name" value="cysteine-rich receptor-like protein kinase 10"/>
    <property type="match status" value="1"/>
</dbReference>
<comment type="catalytic activity">
    <reaction evidence="15">
        <text>L-seryl-[protein] + ATP = O-phospho-L-seryl-[protein] + ADP + H(+)</text>
        <dbReference type="Rhea" id="RHEA:17989"/>
        <dbReference type="Rhea" id="RHEA-COMP:9863"/>
        <dbReference type="Rhea" id="RHEA-COMP:11604"/>
        <dbReference type="ChEBI" id="CHEBI:15378"/>
        <dbReference type="ChEBI" id="CHEBI:29999"/>
        <dbReference type="ChEBI" id="CHEBI:30616"/>
        <dbReference type="ChEBI" id="CHEBI:83421"/>
        <dbReference type="ChEBI" id="CHEBI:456216"/>
    </reaction>
</comment>
<dbReference type="Pfam" id="PF01657">
    <property type="entry name" value="Stress-antifung"/>
    <property type="match status" value="2"/>
</dbReference>
<evidence type="ECO:0000256" key="2">
    <source>
        <dbReference type="ARBA" id="ARBA00022527"/>
    </source>
</evidence>
<evidence type="ECO:0000256" key="1">
    <source>
        <dbReference type="ARBA" id="ARBA00004167"/>
    </source>
</evidence>
<evidence type="ECO:0000256" key="14">
    <source>
        <dbReference type="ARBA" id="ARBA00023180"/>
    </source>
</evidence>
<keyword evidence="6 20" id="KW-0732">Signal</keyword>
<dbReference type="SUPFAM" id="SSF56112">
    <property type="entry name" value="Protein kinase-like (PK-like)"/>
    <property type="match status" value="1"/>
</dbReference>
<dbReference type="Pfam" id="PF07714">
    <property type="entry name" value="PK_Tyr_Ser-Thr"/>
    <property type="match status" value="1"/>
</dbReference>
<feature type="domain" description="Gnk2-homologous" evidence="22">
    <location>
        <begin position="133"/>
        <end position="242"/>
    </location>
</feature>
<keyword evidence="5 19" id="KW-0812">Transmembrane</keyword>
<name>A0A5J4ZCG7_9ASTE</name>
<proteinExistence type="predicted"/>
<evidence type="ECO:0008006" key="25">
    <source>
        <dbReference type="Google" id="ProtNLM"/>
    </source>
</evidence>
<dbReference type="AlphaFoldDB" id="A0A5J4ZCG7"/>
<keyword evidence="11 19" id="KW-1133">Transmembrane helix</keyword>
<evidence type="ECO:0000256" key="9">
    <source>
        <dbReference type="ARBA" id="ARBA00022777"/>
    </source>
</evidence>
<feature type="chain" id="PRO_5023904608" description="Cysteine-rich receptor-like protein kinase 29" evidence="20">
    <location>
        <begin position="19"/>
        <end position="674"/>
    </location>
</feature>
<dbReference type="CDD" id="cd14066">
    <property type="entry name" value="STKc_IRAK"/>
    <property type="match status" value="1"/>
</dbReference>
<evidence type="ECO:0000256" key="12">
    <source>
        <dbReference type="ARBA" id="ARBA00023136"/>
    </source>
</evidence>
<evidence type="ECO:0000256" key="19">
    <source>
        <dbReference type="SAM" id="Phobius"/>
    </source>
</evidence>
<keyword evidence="7" id="KW-0677">Repeat</keyword>
<dbReference type="Proteomes" id="UP000325577">
    <property type="component" value="Linkage Group LG9"/>
</dbReference>
<feature type="region of interest" description="Disordered" evidence="18">
    <location>
        <begin position="641"/>
        <end position="660"/>
    </location>
</feature>
<evidence type="ECO:0000256" key="8">
    <source>
        <dbReference type="ARBA" id="ARBA00022741"/>
    </source>
</evidence>
<keyword evidence="2" id="KW-0723">Serine/threonine-protein kinase</keyword>
<feature type="binding site" evidence="17">
    <location>
        <position position="367"/>
    </location>
    <ligand>
        <name>ATP</name>
        <dbReference type="ChEBI" id="CHEBI:30616"/>
    </ligand>
</feature>
<comment type="catalytic activity">
    <reaction evidence="16">
        <text>L-threonyl-[protein] + ATP = O-phospho-L-threonyl-[protein] + ADP + H(+)</text>
        <dbReference type="Rhea" id="RHEA:46608"/>
        <dbReference type="Rhea" id="RHEA-COMP:11060"/>
        <dbReference type="Rhea" id="RHEA-COMP:11605"/>
        <dbReference type="ChEBI" id="CHEBI:15378"/>
        <dbReference type="ChEBI" id="CHEBI:30013"/>
        <dbReference type="ChEBI" id="CHEBI:30616"/>
        <dbReference type="ChEBI" id="CHEBI:61977"/>
        <dbReference type="ChEBI" id="CHEBI:456216"/>
    </reaction>
</comment>
<dbReference type="PROSITE" id="PS50011">
    <property type="entry name" value="PROTEIN_KINASE_DOM"/>
    <property type="match status" value="1"/>
</dbReference>
<feature type="domain" description="Gnk2-homologous" evidence="22">
    <location>
        <begin position="21"/>
        <end position="127"/>
    </location>
</feature>
<dbReference type="GO" id="GO:0005524">
    <property type="term" value="F:ATP binding"/>
    <property type="evidence" value="ECO:0007669"/>
    <property type="project" value="UniProtKB-UniRule"/>
</dbReference>
<dbReference type="InterPro" id="IPR001245">
    <property type="entry name" value="Ser-Thr/Tyr_kinase_cat_dom"/>
</dbReference>
<evidence type="ECO:0000256" key="4">
    <source>
        <dbReference type="ARBA" id="ARBA00022679"/>
    </source>
</evidence>
<dbReference type="FunFam" id="3.30.200.20:FF:000142">
    <property type="entry name" value="Cysteine-rich receptor-like protein kinase 10"/>
    <property type="match status" value="1"/>
</dbReference>
<feature type="compositionally biased region" description="Pro residues" evidence="18">
    <location>
        <begin position="245"/>
        <end position="263"/>
    </location>
</feature>
<keyword evidence="8 17" id="KW-0547">Nucleotide-binding</keyword>
<dbReference type="FunFam" id="3.30.430.20:FF:000002">
    <property type="entry name" value="Cysteine-rich receptor-like protein kinase 10"/>
    <property type="match status" value="1"/>
</dbReference>
<sequence length="674" mass="74402">MGSSTLLVFLSCILTSLCFSTAQMTCSNTKGNFTTNSTYAKNRNLILSSLASNATANGGFYTGTIGQGSDTVYALAMCRGDLSSENCFNCIDTPSQAIMKNCPNQKEAVDWPPGDPRCIARCSNRSFFGTMDKWPGWDVITAPDITTNFEEFDQALNTLIDNLAVRAARGSARLKFATGEINFSSYRHIYGLMQCTPDLSSTQCGDCLGAAADASRGTCCNRKSGVTILRPSCIFQYNLSPFYAAPPPPPPPPPTPAPFPPLPSTNTTTQGEDDNTTRTVIIVLVPTVIFVIFIVCICIFVMKKQQRKPVEKSEAVDEISIVESLQYNFDTVRVATDNFSNTKKLGEGGFGAVYKGILPNGQEIAVKRLSMNSRQGELEFKNEVLLVAKLQHRNLVRLLGFCLEGTERLLIYEFMPNGSLDHFIFDSVKRAQLDWDRRYKIIGGVARGLLYLHEDSQLRIIHRDLKASNVLLNAEMDPKISDFGMARLFVLDETQGCTSRIVGTFGYMAPEYAMHGHFSVKSDVFSFGVLVLEMISGQKNNCFQNGENVVDLLSYAWKNWNEGTVSNLLDPTLRTVSSSINEIMRCIHIGLLCVQENVADRPTMASIVLMFSSFSLTLPLPSEPAFFMHSSIDPEMPLLREDYSGATNTNSSQSKTRSGHFSVNEASITELYPR</sequence>
<dbReference type="Gene3D" id="1.10.510.10">
    <property type="entry name" value="Transferase(Phosphotransferase) domain 1"/>
    <property type="match status" value="1"/>
</dbReference>
<dbReference type="GO" id="GO:0005886">
    <property type="term" value="C:plasma membrane"/>
    <property type="evidence" value="ECO:0007669"/>
    <property type="project" value="TreeGrafter"/>
</dbReference>
<organism evidence="23 24">
    <name type="scientific">Nyssa sinensis</name>
    <dbReference type="NCBI Taxonomy" id="561372"/>
    <lineage>
        <taxon>Eukaryota</taxon>
        <taxon>Viridiplantae</taxon>
        <taxon>Streptophyta</taxon>
        <taxon>Embryophyta</taxon>
        <taxon>Tracheophyta</taxon>
        <taxon>Spermatophyta</taxon>
        <taxon>Magnoliopsida</taxon>
        <taxon>eudicotyledons</taxon>
        <taxon>Gunneridae</taxon>
        <taxon>Pentapetalae</taxon>
        <taxon>asterids</taxon>
        <taxon>Cornales</taxon>
        <taxon>Nyssaceae</taxon>
        <taxon>Nyssa</taxon>
    </lineage>
</organism>
<dbReference type="EMBL" id="CM018052">
    <property type="protein sequence ID" value="KAA8515454.1"/>
    <property type="molecule type" value="Genomic_DNA"/>
</dbReference>
<evidence type="ECO:0000256" key="13">
    <source>
        <dbReference type="ARBA" id="ARBA00023170"/>
    </source>
</evidence>
<dbReference type="PROSITE" id="PS51473">
    <property type="entry name" value="GNK2"/>
    <property type="match status" value="2"/>
</dbReference>
<dbReference type="GO" id="GO:0006979">
    <property type="term" value="P:response to oxidative stress"/>
    <property type="evidence" value="ECO:0007669"/>
    <property type="project" value="UniProtKB-ARBA"/>
</dbReference>
<evidence type="ECO:0000256" key="18">
    <source>
        <dbReference type="SAM" id="MobiDB-lite"/>
    </source>
</evidence>
<dbReference type="InterPro" id="IPR017441">
    <property type="entry name" value="Protein_kinase_ATP_BS"/>
</dbReference>
<evidence type="ECO:0000256" key="20">
    <source>
        <dbReference type="SAM" id="SignalP"/>
    </source>
</evidence>
<evidence type="ECO:0000256" key="5">
    <source>
        <dbReference type="ARBA" id="ARBA00022692"/>
    </source>
</evidence>
<dbReference type="CDD" id="cd23509">
    <property type="entry name" value="Gnk2-like"/>
    <property type="match status" value="2"/>
</dbReference>
<evidence type="ECO:0000313" key="24">
    <source>
        <dbReference type="Proteomes" id="UP000325577"/>
    </source>
</evidence>
<keyword evidence="14" id="KW-0325">Glycoprotein</keyword>
<protein>
    <recommendedName>
        <fullName evidence="25">Cysteine-rich receptor-like protein kinase 29</fullName>
    </recommendedName>
</protein>
<keyword evidence="9" id="KW-0418">Kinase</keyword>
<evidence type="ECO:0000256" key="10">
    <source>
        <dbReference type="ARBA" id="ARBA00022840"/>
    </source>
</evidence>
<dbReference type="InterPro" id="IPR002902">
    <property type="entry name" value="GNK2"/>
</dbReference>
<dbReference type="Gene3D" id="3.30.200.20">
    <property type="entry name" value="Phosphorylase Kinase, domain 1"/>
    <property type="match status" value="1"/>
</dbReference>
<dbReference type="SMART" id="SM00220">
    <property type="entry name" value="S_TKc"/>
    <property type="match status" value="1"/>
</dbReference>
<dbReference type="GO" id="GO:0004674">
    <property type="term" value="F:protein serine/threonine kinase activity"/>
    <property type="evidence" value="ECO:0007669"/>
    <property type="project" value="UniProtKB-KW"/>
</dbReference>
<keyword evidence="3" id="KW-0597">Phosphoprotein</keyword>
<keyword evidence="10 17" id="KW-0067">ATP-binding</keyword>
<dbReference type="OrthoDB" id="4062651at2759"/>
<dbReference type="FunFam" id="3.30.430.20:FF:000003">
    <property type="entry name" value="Cysteine-rich RLK (RECEPTOR-like protein kinase) 10"/>
    <property type="match status" value="1"/>
</dbReference>